<reference evidence="2 3" key="1">
    <citation type="journal article" date="2011" name="J. Bacteriol.">
        <title>Genome sequence of Salinisphaera shabanensis, a gammaproteobacterium from the harsh, variable environment of the brine-seawater interface of the Shaban Deep in the Red Sea.</title>
        <authorList>
            <person name="Antunes A."/>
            <person name="Alam I."/>
            <person name="Bajic V.B."/>
            <person name="Stingl U."/>
        </authorList>
    </citation>
    <scope>NUCLEOTIDE SEQUENCE [LARGE SCALE GENOMIC DNA]</scope>
    <source>
        <strain evidence="2 3">E1L3A</strain>
    </source>
</reference>
<evidence type="ECO:0000259" key="1">
    <source>
        <dbReference type="Pfam" id="PF18765"/>
    </source>
</evidence>
<protein>
    <recommendedName>
        <fullName evidence="1">Polymerase beta nucleotidyltransferase domain-containing protein</fullName>
    </recommendedName>
</protein>
<reference evidence="2 3" key="2">
    <citation type="journal article" date="2013" name="PLoS ONE">
        <title>INDIGO - INtegrated Data Warehouse of MIcrobial GenOmes with Examples from the Red Sea Extremophiles.</title>
        <authorList>
            <person name="Alam I."/>
            <person name="Antunes A."/>
            <person name="Kamau A.A."/>
            <person name="Ba Alawi W."/>
            <person name="Kalkatawi M."/>
            <person name="Stingl U."/>
            <person name="Bajic V.B."/>
        </authorList>
    </citation>
    <scope>NUCLEOTIDE SEQUENCE [LARGE SCALE GENOMIC DNA]</scope>
    <source>
        <strain evidence="2 3">E1L3A</strain>
    </source>
</reference>
<dbReference type="eggNOG" id="COG1669">
    <property type="taxonomic scope" value="Bacteria"/>
</dbReference>
<feature type="domain" description="Polymerase beta nucleotidyltransferase" evidence="1">
    <location>
        <begin position="5"/>
        <end position="79"/>
    </location>
</feature>
<gene>
    <name evidence="2" type="ORF">SSPSH_003661</name>
</gene>
<accession>U2E0V9</accession>
<dbReference type="Pfam" id="PF18765">
    <property type="entry name" value="Polbeta"/>
    <property type="match status" value="1"/>
</dbReference>
<sequence>MRLGLVFGSMACGRATASSDLDLAVLADQPLDSVRRSAIVSDLSQRFGRPVDLVDLANAGVPSLRSALLGGKVVYAADDDVYPAQITRMLFDSADFLPYRERILKARRDAWLG</sequence>
<dbReference type="SUPFAM" id="SSF81301">
    <property type="entry name" value="Nucleotidyltransferase"/>
    <property type="match status" value="1"/>
</dbReference>
<dbReference type="CDD" id="cd05403">
    <property type="entry name" value="NT_KNTase_like"/>
    <property type="match status" value="1"/>
</dbReference>
<dbReference type="NCBIfam" id="NF047752">
    <property type="entry name" value="MntA_antitoxin"/>
    <property type="match status" value="1"/>
</dbReference>
<dbReference type="PANTHER" id="PTHR43852">
    <property type="entry name" value="NUCLEOTIDYLTRANSFERASE"/>
    <property type="match status" value="1"/>
</dbReference>
<dbReference type="STRING" id="1033802.SSPSH_003661"/>
<evidence type="ECO:0000313" key="2">
    <source>
        <dbReference type="EMBL" id="ERJ17556.1"/>
    </source>
</evidence>
<dbReference type="Proteomes" id="UP000006242">
    <property type="component" value="Unassembled WGS sequence"/>
</dbReference>
<keyword evidence="3" id="KW-1185">Reference proteome</keyword>
<proteinExistence type="predicted"/>
<dbReference type="InterPro" id="IPR052930">
    <property type="entry name" value="TA_antitoxin_MntA"/>
</dbReference>
<organism evidence="2 3">
    <name type="scientific">Salinisphaera shabanensis E1L3A</name>
    <dbReference type="NCBI Taxonomy" id="1033802"/>
    <lineage>
        <taxon>Bacteria</taxon>
        <taxon>Pseudomonadati</taxon>
        <taxon>Pseudomonadota</taxon>
        <taxon>Gammaproteobacteria</taxon>
        <taxon>Salinisphaerales</taxon>
        <taxon>Salinisphaeraceae</taxon>
        <taxon>Salinisphaera</taxon>
    </lineage>
</organism>
<dbReference type="InterPro" id="IPR041633">
    <property type="entry name" value="Polbeta"/>
</dbReference>
<dbReference type="PANTHER" id="PTHR43852:SF2">
    <property type="entry name" value="PROTEIN ADENYLYLTRANSFERASE MNTA"/>
    <property type="match status" value="1"/>
</dbReference>
<dbReference type="Gene3D" id="3.30.460.10">
    <property type="entry name" value="Beta Polymerase, domain 2"/>
    <property type="match status" value="1"/>
</dbReference>
<dbReference type="InterPro" id="IPR043519">
    <property type="entry name" value="NT_sf"/>
</dbReference>
<name>U2E0V9_9GAMM</name>
<comment type="caution">
    <text evidence="2">The sequence shown here is derived from an EMBL/GenBank/DDBJ whole genome shotgun (WGS) entry which is preliminary data.</text>
</comment>
<dbReference type="AlphaFoldDB" id="U2E0V9"/>
<dbReference type="EMBL" id="AFNV02000035">
    <property type="protein sequence ID" value="ERJ17556.1"/>
    <property type="molecule type" value="Genomic_DNA"/>
</dbReference>
<evidence type="ECO:0000313" key="3">
    <source>
        <dbReference type="Proteomes" id="UP000006242"/>
    </source>
</evidence>